<feature type="active site" description="Proton acceptor" evidence="6">
    <location>
        <position position="81"/>
    </location>
</feature>
<proteinExistence type="inferred from homology"/>
<dbReference type="GO" id="GO:0034599">
    <property type="term" value="P:cellular response to oxidative stress"/>
    <property type="evidence" value="ECO:0007669"/>
    <property type="project" value="InterPro"/>
</dbReference>
<feature type="domain" description="Plant heme peroxidase family profile" evidence="11">
    <location>
        <begin position="59"/>
        <end position="273"/>
    </location>
</feature>
<dbReference type="Gene3D" id="1.10.420.10">
    <property type="entry name" value="Peroxidase, domain 2"/>
    <property type="match status" value="1"/>
</dbReference>
<keyword evidence="3 7" id="KW-0349">Heme</keyword>
<comment type="cofactor">
    <cofactor evidence="7">
        <name>heme b</name>
        <dbReference type="ChEBI" id="CHEBI:60344"/>
    </cofactor>
    <text evidence="7">Binds 1 heme b (iron(II)-protoporphyrin IX) group per subunit.</text>
</comment>
<comment type="caution">
    <text evidence="12">The sequence shown here is derived from an EMBL/GenBank/DDBJ whole genome shotgun (WGS) entry which is preliminary data.</text>
</comment>
<keyword evidence="7 9" id="KW-0106">Calcium</keyword>
<evidence type="ECO:0000256" key="1">
    <source>
        <dbReference type="ARBA" id="ARBA00006089"/>
    </source>
</evidence>
<feature type="binding site" evidence="7">
    <location>
        <position position="101"/>
    </location>
    <ligand>
        <name>Ca(2+)</name>
        <dbReference type="ChEBI" id="CHEBI:29108"/>
        <label>1</label>
    </ligand>
</feature>
<evidence type="ECO:0000256" key="2">
    <source>
        <dbReference type="ARBA" id="ARBA00022559"/>
    </source>
</evidence>
<dbReference type="EMBL" id="JABCIY010000099">
    <property type="protein sequence ID" value="KAF7192977.1"/>
    <property type="molecule type" value="Genomic_DNA"/>
</dbReference>
<keyword evidence="13" id="KW-1185">Reference proteome</keyword>
<evidence type="ECO:0000256" key="7">
    <source>
        <dbReference type="PIRSR" id="PIRSR601621-2"/>
    </source>
</evidence>
<evidence type="ECO:0000256" key="6">
    <source>
        <dbReference type="PIRSR" id="PIRSR601621-1"/>
    </source>
</evidence>
<keyword evidence="5" id="KW-0325">Glycoprotein</keyword>
<dbReference type="OrthoDB" id="2113341at2759"/>
<gene>
    <name evidence="12" type="ORF">HII31_05708</name>
</gene>
<evidence type="ECO:0000256" key="5">
    <source>
        <dbReference type="ARBA" id="ARBA00023180"/>
    </source>
</evidence>
<evidence type="ECO:0000256" key="10">
    <source>
        <dbReference type="SAM" id="MobiDB-lite"/>
    </source>
</evidence>
<feature type="binding site" evidence="7">
    <location>
        <position position="103"/>
    </location>
    <ligand>
        <name>Ca(2+)</name>
        <dbReference type="ChEBI" id="CHEBI:29108"/>
        <label>1</label>
    </ligand>
</feature>
<feature type="site" description="Transition state stabilizer" evidence="8">
    <location>
        <position position="77"/>
    </location>
</feature>
<dbReference type="PANTHER" id="PTHR31356:SF66">
    <property type="entry name" value="CATALASE-PEROXIDASE"/>
    <property type="match status" value="1"/>
</dbReference>
<dbReference type="SUPFAM" id="SSF48113">
    <property type="entry name" value="Heme-dependent peroxidases"/>
    <property type="match status" value="1"/>
</dbReference>
<feature type="binding site" evidence="7">
    <location>
        <position position="228"/>
    </location>
    <ligand>
        <name>Ca(2+)</name>
        <dbReference type="ChEBI" id="CHEBI:29108"/>
        <label>2</label>
    </ligand>
</feature>
<dbReference type="InterPro" id="IPR044831">
    <property type="entry name" value="Ccp1-like"/>
</dbReference>
<dbReference type="InterPro" id="IPR002016">
    <property type="entry name" value="Haem_peroxidase"/>
</dbReference>
<evidence type="ECO:0000259" key="11">
    <source>
        <dbReference type="Pfam" id="PF00141"/>
    </source>
</evidence>
<feature type="binding site" evidence="7">
    <location>
        <position position="82"/>
    </location>
    <ligand>
        <name>Ca(2+)</name>
        <dbReference type="ChEBI" id="CHEBI:29108"/>
        <label>1</label>
    </ligand>
</feature>
<feature type="compositionally biased region" description="Gly residues" evidence="10">
    <location>
        <begin position="26"/>
        <end position="46"/>
    </location>
</feature>
<dbReference type="PANTHER" id="PTHR31356">
    <property type="entry name" value="THYLAKOID LUMENAL 29 KDA PROTEIN, CHLOROPLASTIC-RELATED"/>
    <property type="match status" value="1"/>
</dbReference>
<sequence length="310" mass="32211">MLQILILWSATALLCSGASLERRGPQFGGGGHGGGQGGGNGEGSGGSSSCPSIWTQIASDLRSDFAGCNDLARSSIRFAFHDAAGYSVKNPTYAPASGGADGSLLLNDEEISRPANNPLKQNYRDKYLLGKYNQYKSNGISAADLVQFAGSVGTRSLQRRPNCEDAAPAGLLPNAFGPGSDADTLLALWADKGISPRELAALMGAHSTSRSFTEEANGIPAGGPQDSTPGVWDVTYYREAQEPSNPPGVYRFNSDVNLANASATGPSFTQFGRNQGLWANEFSAAMAKLSVAGIPASTVAGFVDCTSLIF</sequence>
<dbReference type="InterPro" id="IPR001621">
    <property type="entry name" value="Ligninase"/>
</dbReference>
<reference evidence="12" key="1">
    <citation type="submission" date="2020-04" db="EMBL/GenBank/DDBJ databases">
        <title>Draft genome resource of the tomato pathogen Pseudocercospora fuligena.</title>
        <authorList>
            <person name="Zaccaron A."/>
        </authorList>
    </citation>
    <scope>NUCLEOTIDE SEQUENCE</scope>
    <source>
        <strain evidence="12">PF001</strain>
    </source>
</reference>
<feature type="binding site" evidence="7">
    <location>
        <position position="207"/>
    </location>
    <ligand>
        <name>Ca(2+)</name>
        <dbReference type="ChEBI" id="CHEBI:29108"/>
        <label>2</label>
    </ligand>
</feature>
<dbReference type="GO" id="GO:0042744">
    <property type="term" value="P:hydrogen peroxide catabolic process"/>
    <property type="evidence" value="ECO:0007669"/>
    <property type="project" value="TreeGrafter"/>
</dbReference>
<dbReference type="Proteomes" id="UP000660729">
    <property type="component" value="Unassembled WGS sequence"/>
</dbReference>
<dbReference type="InterPro" id="IPR010255">
    <property type="entry name" value="Haem_peroxidase_sf"/>
</dbReference>
<name>A0A8H6RL87_9PEZI</name>
<dbReference type="Pfam" id="PF00141">
    <property type="entry name" value="peroxidase"/>
    <property type="match status" value="1"/>
</dbReference>
<evidence type="ECO:0000313" key="13">
    <source>
        <dbReference type="Proteomes" id="UP000660729"/>
    </source>
</evidence>
<keyword evidence="2 9" id="KW-0575">Peroxidase</keyword>
<feature type="region of interest" description="Disordered" evidence="10">
    <location>
        <begin position="25"/>
        <end position="49"/>
    </location>
</feature>
<dbReference type="GO" id="GO:0020037">
    <property type="term" value="F:heme binding"/>
    <property type="evidence" value="ECO:0007669"/>
    <property type="project" value="UniProtKB-UniRule"/>
</dbReference>
<evidence type="ECO:0000313" key="12">
    <source>
        <dbReference type="EMBL" id="KAF7192977.1"/>
    </source>
</evidence>
<evidence type="ECO:0000256" key="3">
    <source>
        <dbReference type="ARBA" id="ARBA00022617"/>
    </source>
</evidence>
<keyword evidence="7" id="KW-0408">Iron</keyword>
<evidence type="ECO:0000256" key="4">
    <source>
        <dbReference type="ARBA" id="ARBA00023002"/>
    </source>
</evidence>
<dbReference type="GO" id="GO:0046872">
    <property type="term" value="F:metal ion binding"/>
    <property type="evidence" value="ECO:0007669"/>
    <property type="project" value="UniProtKB-UniRule"/>
</dbReference>
<keyword evidence="4 9" id="KW-0560">Oxidoreductase</keyword>
<keyword evidence="7 9" id="KW-0479">Metal-binding</keyword>
<feature type="binding site" evidence="7">
    <location>
        <position position="99"/>
    </location>
    <ligand>
        <name>Ca(2+)</name>
        <dbReference type="ChEBI" id="CHEBI:29108"/>
        <label>1</label>
    </ligand>
</feature>
<keyword evidence="9" id="KW-0732">Signal</keyword>
<dbReference type="PRINTS" id="PR00458">
    <property type="entry name" value="PEROXIDASE"/>
</dbReference>
<dbReference type="GO" id="GO:0000302">
    <property type="term" value="P:response to reactive oxygen species"/>
    <property type="evidence" value="ECO:0007669"/>
    <property type="project" value="TreeGrafter"/>
</dbReference>
<evidence type="ECO:0000256" key="8">
    <source>
        <dbReference type="PIRSR" id="PIRSR601621-3"/>
    </source>
</evidence>
<feature type="binding site" description="axial binding residue" evidence="7">
    <location>
        <position position="206"/>
    </location>
    <ligand>
        <name>heme b</name>
        <dbReference type="ChEBI" id="CHEBI:60344"/>
    </ligand>
    <ligandPart>
        <name>Fe</name>
        <dbReference type="ChEBI" id="CHEBI:18248"/>
    </ligandPart>
</feature>
<feature type="binding site" evidence="7">
    <location>
        <position position="233"/>
    </location>
    <ligand>
        <name>Ca(2+)</name>
        <dbReference type="ChEBI" id="CHEBI:29108"/>
        <label>2</label>
    </ligand>
</feature>
<evidence type="ECO:0000256" key="9">
    <source>
        <dbReference type="RuleBase" id="RU363051"/>
    </source>
</evidence>
<organism evidence="12 13">
    <name type="scientific">Pseudocercospora fuligena</name>
    <dbReference type="NCBI Taxonomy" id="685502"/>
    <lineage>
        <taxon>Eukaryota</taxon>
        <taxon>Fungi</taxon>
        <taxon>Dikarya</taxon>
        <taxon>Ascomycota</taxon>
        <taxon>Pezizomycotina</taxon>
        <taxon>Dothideomycetes</taxon>
        <taxon>Dothideomycetidae</taxon>
        <taxon>Mycosphaerellales</taxon>
        <taxon>Mycosphaerellaceae</taxon>
        <taxon>Pseudocercospora</taxon>
    </lineage>
</organism>
<comment type="cofactor">
    <cofactor evidence="7 9">
        <name>Ca(2+)</name>
        <dbReference type="ChEBI" id="CHEBI:29108"/>
    </cofactor>
    <text evidence="7 9">Binds 2 calcium ions per subunit.</text>
</comment>
<feature type="signal peptide" evidence="9">
    <location>
        <begin position="1"/>
        <end position="17"/>
    </location>
</feature>
<comment type="similarity">
    <text evidence="1 9">Belongs to the peroxidase family. Ligninase subfamily.</text>
</comment>
<dbReference type="EC" id="1.11.1.-" evidence="9"/>
<dbReference type="AlphaFoldDB" id="A0A8H6RL87"/>
<protein>
    <recommendedName>
        <fullName evidence="9">Peroxidase</fullName>
        <ecNumber evidence="9">1.11.1.-</ecNumber>
    </recommendedName>
</protein>
<dbReference type="PRINTS" id="PR00462">
    <property type="entry name" value="LIGNINASE"/>
</dbReference>
<feature type="binding site" evidence="7">
    <location>
        <position position="226"/>
    </location>
    <ligand>
        <name>Ca(2+)</name>
        <dbReference type="ChEBI" id="CHEBI:29108"/>
        <label>2</label>
    </ligand>
</feature>
<dbReference type="GO" id="GO:0004601">
    <property type="term" value="F:peroxidase activity"/>
    <property type="evidence" value="ECO:0007669"/>
    <property type="project" value="UniProtKB-KW"/>
</dbReference>
<dbReference type="Gene3D" id="1.10.520.10">
    <property type="match status" value="1"/>
</dbReference>
<accession>A0A8H6RL87</accession>
<feature type="chain" id="PRO_5034749636" description="Peroxidase" evidence="9">
    <location>
        <begin position="18"/>
        <end position="310"/>
    </location>
</feature>